<evidence type="ECO:0000313" key="2">
    <source>
        <dbReference type="Proteomes" id="UP001612928"/>
    </source>
</evidence>
<protein>
    <submittedName>
        <fullName evidence="1">Uncharacterized protein</fullName>
    </submittedName>
</protein>
<name>A0ABW8AEL0_9ACTN</name>
<comment type="caution">
    <text evidence="1">The sequence shown here is derived from an EMBL/GenBank/DDBJ whole genome shotgun (WGS) entry which is preliminary data.</text>
</comment>
<accession>A0ABW8AEL0</accession>
<evidence type="ECO:0000313" key="1">
    <source>
        <dbReference type="EMBL" id="MFI7444823.1"/>
    </source>
</evidence>
<dbReference type="Proteomes" id="UP001612928">
    <property type="component" value="Unassembled WGS sequence"/>
</dbReference>
<dbReference type="EMBL" id="JBITMB010000009">
    <property type="protein sequence ID" value="MFI7444823.1"/>
    <property type="molecule type" value="Genomic_DNA"/>
</dbReference>
<keyword evidence="2" id="KW-1185">Reference proteome</keyword>
<proteinExistence type="predicted"/>
<sequence length="135" mass="13804">MDGLPAGKEPAWAGGLPIGTAYAALAATAAQGAELLTSAAARAVATTMAEHRGRRRAAGDWVDRPLTALTKQERAGAKVAILAGLAPEAVTDEQVAAWRATDRRLSDHCTVFLLAYGAMAAVSHIEADITAALAA</sequence>
<reference evidence="1 2" key="1">
    <citation type="submission" date="2024-10" db="EMBL/GenBank/DDBJ databases">
        <title>The Natural Products Discovery Center: Release of the First 8490 Sequenced Strains for Exploring Actinobacteria Biosynthetic Diversity.</title>
        <authorList>
            <person name="Kalkreuter E."/>
            <person name="Kautsar S.A."/>
            <person name="Yang D."/>
            <person name="Bader C.D."/>
            <person name="Teijaro C.N."/>
            <person name="Fluegel L."/>
            <person name="Davis C.M."/>
            <person name="Simpson J.R."/>
            <person name="Lauterbach L."/>
            <person name="Steele A.D."/>
            <person name="Gui C."/>
            <person name="Meng S."/>
            <person name="Li G."/>
            <person name="Viehrig K."/>
            <person name="Ye F."/>
            <person name="Su P."/>
            <person name="Kiefer A.F."/>
            <person name="Nichols A."/>
            <person name="Cepeda A.J."/>
            <person name="Yan W."/>
            <person name="Fan B."/>
            <person name="Jiang Y."/>
            <person name="Adhikari A."/>
            <person name="Zheng C.-J."/>
            <person name="Schuster L."/>
            <person name="Cowan T.M."/>
            <person name="Smanski M.J."/>
            <person name="Chevrette M.G."/>
            <person name="De Carvalho L.P.S."/>
            <person name="Shen B."/>
        </authorList>
    </citation>
    <scope>NUCLEOTIDE SEQUENCE [LARGE SCALE GENOMIC DNA]</scope>
    <source>
        <strain evidence="1 2">NPDC049503</strain>
    </source>
</reference>
<organism evidence="1 2">
    <name type="scientific">Nonomuraea indica</name>
    <dbReference type="NCBI Taxonomy" id="1581193"/>
    <lineage>
        <taxon>Bacteria</taxon>
        <taxon>Bacillati</taxon>
        <taxon>Actinomycetota</taxon>
        <taxon>Actinomycetes</taxon>
        <taxon>Streptosporangiales</taxon>
        <taxon>Streptosporangiaceae</taxon>
        <taxon>Nonomuraea</taxon>
    </lineage>
</organism>
<dbReference type="RefSeq" id="WP_397025114.1">
    <property type="nucleotide sequence ID" value="NZ_JBITMB010000009.1"/>
</dbReference>
<gene>
    <name evidence="1" type="ORF">ACIBP5_33030</name>
</gene>